<dbReference type="PANTHER" id="PTHR33169">
    <property type="entry name" value="PADR-FAMILY TRANSCRIPTIONAL REGULATOR"/>
    <property type="match status" value="1"/>
</dbReference>
<sequence>MSMKLVILGLLMEQDAHPYEMKQIMEQRHMDHFMKLQKGSLYYAVEQLYKKEHIEIVDIIKDTNRPDKTIYSITESGKKLFHKLILDELSSDSNLYHPLFTGVAFTLHSNPQEVADVLEKRVELTKKRVAELKGILDLYKKLPRAVIHLIRGSILHGEAELAWLTDLIKDARAEKLNILGGADED</sequence>
<dbReference type="SUPFAM" id="SSF46785">
    <property type="entry name" value="Winged helix' DNA-binding domain"/>
    <property type="match status" value="1"/>
</dbReference>
<gene>
    <name evidence="2" type="ORF">GS18_0203290</name>
</gene>
<keyword evidence="3" id="KW-1185">Reference proteome</keyword>
<comment type="caution">
    <text evidence="2">The sequence shown here is derived from an EMBL/GenBank/DDBJ whole genome shotgun (WGS) entry which is preliminary data.</text>
</comment>
<evidence type="ECO:0000313" key="2">
    <source>
        <dbReference type="EMBL" id="KEZ53967.1"/>
    </source>
</evidence>
<dbReference type="InterPro" id="IPR052509">
    <property type="entry name" value="Metal_resp_DNA-bind_regulator"/>
</dbReference>
<dbReference type="InterPro" id="IPR036388">
    <property type="entry name" value="WH-like_DNA-bd_sf"/>
</dbReference>
<protein>
    <recommendedName>
        <fullName evidence="1">Transcription regulator PadR N-terminal domain-containing protein</fullName>
    </recommendedName>
</protein>
<dbReference type="AlphaFoldDB" id="A0A084H305"/>
<evidence type="ECO:0000259" key="1">
    <source>
        <dbReference type="Pfam" id="PF03551"/>
    </source>
</evidence>
<dbReference type="Pfam" id="PF03551">
    <property type="entry name" value="PadR"/>
    <property type="match status" value="1"/>
</dbReference>
<dbReference type="STRING" id="246786.GS18_0203290"/>
<reference evidence="2 3" key="1">
    <citation type="journal article" date="2005" name="Int. J. Syst. Evol. Microbiol.">
        <title>Bacillus cibi sp. nov., isolated from jeotgal, a traditional Korean fermented seafood.</title>
        <authorList>
            <person name="Yoon J.H."/>
            <person name="Lee C.H."/>
            <person name="Oh T.K."/>
        </authorList>
    </citation>
    <scope>NUCLEOTIDE SEQUENCE [LARGE SCALE GENOMIC DNA]</scope>
    <source>
        <strain evidence="2 3">DSM 16189</strain>
    </source>
</reference>
<dbReference type="RefSeq" id="WP_029565484.1">
    <property type="nucleotide sequence ID" value="NZ_CANLZQ010000002.1"/>
</dbReference>
<name>A0A084H305_METID</name>
<dbReference type="EMBL" id="JNVC02000001">
    <property type="protein sequence ID" value="KEZ53967.1"/>
    <property type="molecule type" value="Genomic_DNA"/>
</dbReference>
<dbReference type="InterPro" id="IPR036390">
    <property type="entry name" value="WH_DNA-bd_sf"/>
</dbReference>
<dbReference type="Gene3D" id="1.10.10.10">
    <property type="entry name" value="Winged helix-like DNA-binding domain superfamily/Winged helix DNA-binding domain"/>
    <property type="match status" value="1"/>
</dbReference>
<evidence type="ECO:0000313" key="3">
    <source>
        <dbReference type="Proteomes" id="UP000028549"/>
    </source>
</evidence>
<dbReference type="InterPro" id="IPR005149">
    <property type="entry name" value="Tscrpt_reg_PadR_N"/>
</dbReference>
<feature type="domain" description="Transcription regulator PadR N-terminal" evidence="1">
    <location>
        <begin position="7"/>
        <end position="82"/>
    </location>
</feature>
<dbReference type="OrthoDB" id="9808762at2"/>
<dbReference type="PANTHER" id="PTHR33169:SF27">
    <property type="entry name" value="TRANSCRIPTIONAL REGULATOR PADR FAMILY PROTEIN"/>
    <property type="match status" value="1"/>
</dbReference>
<organism evidence="2 3">
    <name type="scientific">Metabacillus indicus</name>
    <name type="common">Bacillus indicus</name>
    <dbReference type="NCBI Taxonomy" id="246786"/>
    <lineage>
        <taxon>Bacteria</taxon>
        <taxon>Bacillati</taxon>
        <taxon>Bacillota</taxon>
        <taxon>Bacilli</taxon>
        <taxon>Bacillales</taxon>
        <taxon>Bacillaceae</taxon>
        <taxon>Metabacillus</taxon>
    </lineage>
</organism>
<proteinExistence type="predicted"/>
<dbReference type="Proteomes" id="UP000028549">
    <property type="component" value="Unassembled WGS sequence"/>
</dbReference>
<accession>A0A084H305</accession>